<evidence type="ECO:0000313" key="2">
    <source>
        <dbReference type="EMBL" id="CAG9324242.1"/>
    </source>
</evidence>
<keyword evidence="3" id="KW-1185">Reference proteome</keyword>
<name>A0AAU9JGN8_9CILI</name>
<keyword evidence="1" id="KW-0812">Transmembrane</keyword>
<dbReference type="AlphaFoldDB" id="A0AAU9JGN8"/>
<proteinExistence type="predicted"/>
<reference evidence="2" key="1">
    <citation type="submission" date="2021-09" db="EMBL/GenBank/DDBJ databases">
        <authorList>
            <consortium name="AG Swart"/>
            <person name="Singh M."/>
            <person name="Singh A."/>
            <person name="Seah K."/>
            <person name="Emmerich C."/>
        </authorList>
    </citation>
    <scope>NUCLEOTIDE SEQUENCE</scope>
    <source>
        <strain evidence="2">ATCC30299</strain>
    </source>
</reference>
<feature type="transmembrane region" description="Helical" evidence="1">
    <location>
        <begin position="71"/>
        <end position="89"/>
    </location>
</feature>
<sequence length="111" mass="13230">MELEAEIWGYSIWTTIYKSALFRIWEWICIYWETEIKAASSGVDYGTKLETQIGITNLIAISQNYNNSKKIIYLLFIYLSIAISLWFNYQGWCKFSLENYLKAILIEFLYH</sequence>
<comment type="caution">
    <text evidence="2">The sequence shown here is derived from an EMBL/GenBank/DDBJ whole genome shotgun (WGS) entry which is preliminary data.</text>
</comment>
<dbReference type="Proteomes" id="UP001162131">
    <property type="component" value="Unassembled WGS sequence"/>
</dbReference>
<dbReference type="EMBL" id="CAJZBQ010000036">
    <property type="protein sequence ID" value="CAG9324242.1"/>
    <property type="molecule type" value="Genomic_DNA"/>
</dbReference>
<evidence type="ECO:0000256" key="1">
    <source>
        <dbReference type="SAM" id="Phobius"/>
    </source>
</evidence>
<gene>
    <name evidence="2" type="ORF">BSTOLATCC_MIC36037</name>
</gene>
<protein>
    <submittedName>
        <fullName evidence="2">Uncharacterized protein</fullName>
    </submittedName>
</protein>
<keyword evidence="1" id="KW-1133">Transmembrane helix</keyword>
<organism evidence="2 3">
    <name type="scientific">Blepharisma stoltei</name>
    <dbReference type="NCBI Taxonomy" id="1481888"/>
    <lineage>
        <taxon>Eukaryota</taxon>
        <taxon>Sar</taxon>
        <taxon>Alveolata</taxon>
        <taxon>Ciliophora</taxon>
        <taxon>Postciliodesmatophora</taxon>
        <taxon>Heterotrichea</taxon>
        <taxon>Heterotrichida</taxon>
        <taxon>Blepharismidae</taxon>
        <taxon>Blepharisma</taxon>
    </lineage>
</organism>
<keyword evidence="1" id="KW-0472">Membrane</keyword>
<evidence type="ECO:0000313" key="3">
    <source>
        <dbReference type="Proteomes" id="UP001162131"/>
    </source>
</evidence>
<accession>A0AAU9JGN8</accession>